<protein>
    <submittedName>
        <fullName evidence="2">D-threo-aldose 1-dehydrogenase</fullName>
        <ecNumber evidence="2">1.1.1.122</ecNumber>
    </submittedName>
</protein>
<proteinExistence type="predicted"/>
<comment type="caution">
    <text evidence="2">The sequence shown here is derived from an EMBL/GenBank/DDBJ whole genome shotgun (WGS) entry which is preliminary data.</text>
</comment>
<organism evidence="2 3">
    <name type="scientific">Sphingomonas xinjiangensis</name>
    <dbReference type="NCBI Taxonomy" id="643568"/>
    <lineage>
        <taxon>Bacteria</taxon>
        <taxon>Pseudomonadati</taxon>
        <taxon>Pseudomonadota</taxon>
        <taxon>Alphaproteobacteria</taxon>
        <taxon>Sphingomonadales</taxon>
        <taxon>Sphingomonadaceae</taxon>
        <taxon>Sphingomonas</taxon>
    </lineage>
</organism>
<dbReference type="Gene3D" id="3.20.20.100">
    <property type="entry name" value="NADP-dependent oxidoreductase domain"/>
    <property type="match status" value="1"/>
</dbReference>
<dbReference type="PANTHER" id="PTHR42686">
    <property type="entry name" value="GH17980P-RELATED"/>
    <property type="match status" value="1"/>
</dbReference>
<feature type="domain" description="NADP-dependent oxidoreductase" evidence="1">
    <location>
        <begin position="18"/>
        <end position="325"/>
    </location>
</feature>
<evidence type="ECO:0000259" key="1">
    <source>
        <dbReference type="Pfam" id="PF00248"/>
    </source>
</evidence>
<keyword evidence="2" id="KW-0560">Oxidoreductase</keyword>
<evidence type="ECO:0000313" key="3">
    <source>
        <dbReference type="Proteomes" id="UP000527143"/>
    </source>
</evidence>
<dbReference type="SUPFAM" id="SSF51430">
    <property type="entry name" value="NAD(P)-linked oxidoreductase"/>
    <property type="match status" value="1"/>
</dbReference>
<dbReference type="EC" id="1.1.1.122" evidence="2"/>
<evidence type="ECO:0000313" key="2">
    <source>
        <dbReference type="EMBL" id="MBB5712268.1"/>
    </source>
</evidence>
<dbReference type="GO" id="GO:0047834">
    <property type="term" value="F:D-threo-aldose 1-dehydrogenase activity"/>
    <property type="evidence" value="ECO:0007669"/>
    <property type="project" value="UniProtKB-EC"/>
</dbReference>
<sequence length="342" mass="36510">MSLERRPLGSSGLRIPALGFGAAPLGNLYRAIPDAEARDTLKAALHRGLEYVDTAPHYGLGLSERRVGDVVRGHQATISTKVGRILFPAPNANTGMERYGFRTPMPFDARFDYSHDGILRSHEASLQRLGLAQVDIVYIHDIGRLTHGDAHPHHWQQLTQGGGLRALRRLRDEGAVKAIGAGVNEVAICLDLLDQAPLDAILLAGRYTLLEQGALDTLFPRCEQTGTSIVIGGPYNSGILAGGAQPVRHYDYAPPPPAVLDKAEGIAAVCARHGVPLGAAALQFAMAHPLVASVIPGLASVKEVHETMDRTAQDIPADLWTELKQAGLLAPHAPTPVREVAA</sequence>
<reference evidence="2 3" key="1">
    <citation type="submission" date="2020-08" db="EMBL/GenBank/DDBJ databases">
        <title>Genomic Encyclopedia of Type Strains, Phase IV (KMG-IV): sequencing the most valuable type-strain genomes for metagenomic binning, comparative biology and taxonomic classification.</title>
        <authorList>
            <person name="Goeker M."/>
        </authorList>
    </citation>
    <scope>NUCLEOTIDE SEQUENCE [LARGE SCALE GENOMIC DNA]</scope>
    <source>
        <strain evidence="2 3">DSM 26736</strain>
    </source>
</reference>
<dbReference type="GO" id="GO:0005829">
    <property type="term" value="C:cytosol"/>
    <property type="evidence" value="ECO:0007669"/>
    <property type="project" value="TreeGrafter"/>
</dbReference>
<dbReference type="RefSeq" id="WP_184090529.1">
    <property type="nucleotide sequence ID" value="NZ_JACIJF010000015.1"/>
</dbReference>
<dbReference type="Pfam" id="PF00248">
    <property type="entry name" value="Aldo_ket_red"/>
    <property type="match status" value="1"/>
</dbReference>
<dbReference type="InterPro" id="IPR023210">
    <property type="entry name" value="NADP_OxRdtase_dom"/>
</dbReference>
<name>A0A840YLM5_9SPHN</name>
<accession>A0A840YLM5</accession>
<keyword evidence="3" id="KW-1185">Reference proteome</keyword>
<dbReference type="EMBL" id="JACIJF010000015">
    <property type="protein sequence ID" value="MBB5712268.1"/>
    <property type="molecule type" value="Genomic_DNA"/>
</dbReference>
<dbReference type="InterPro" id="IPR020471">
    <property type="entry name" value="AKR"/>
</dbReference>
<dbReference type="PANTHER" id="PTHR42686:SF1">
    <property type="entry name" value="GH17980P-RELATED"/>
    <property type="match status" value="1"/>
</dbReference>
<gene>
    <name evidence="2" type="ORF">FHT02_003526</name>
</gene>
<dbReference type="AlphaFoldDB" id="A0A840YLM5"/>
<dbReference type="Proteomes" id="UP000527143">
    <property type="component" value="Unassembled WGS sequence"/>
</dbReference>
<dbReference type="InterPro" id="IPR036812">
    <property type="entry name" value="NAD(P)_OxRdtase_dom_sf"/>
</dbReference>